<keyword evidence="1" id="KW-0732">Signal</keyword>
<evidence type="ECO:0000313" key="3">
    <source>
        <dbReference type="Proteomes" id="UP000030106"/>
    </source>
</evidence>
<feature type="signal peptide" evidence="1">
    <location>
        <begin position="1"/>
        <end position="22"/>
    </location>
</feature>
<feature type="chain" id="PRO_5001995435" description="Expansin-like EG45 domain-containing protein" evidence="1">
    <location>
        <begin position="23"/>
        <end position="249"/>
    </location>
</feature>
<evidence type="ECO:0008006" key="4">
    <source>
        <dbReference type="Google" id="ProtNLM"/>
    </source>
</evidence>
<dbReference type="HOGENOM" id="CLU_1115573_0_0_1"/>
<dbReference type="AlphaFoldDB" id="A0A0A2VD62"/>
<dbReference type="eggNOG" id="ENOG502SW0Y">
    <property type="taxonomic scope" value="Eukaryota"/>
</dbReference>
<sequence>MGLVSALMLAAPLVFQIAAVEGSSIARSVDVSAAAGETDLAAIVSDPTDLLPDGKTCCPSGLEPAVYAAKNHRCEYGSRVSAYVAVSDDKVQACCFDVKAPKFYVHYLDLEKGLRVPVEIRGSSPLTKGDFCSLQLYYGIEQANVANNWFSVRMSLGFDCANYHKSSKEWITIFFNRNYLHAGRFTYDIPPFGTIIYADVAAKIISAGTVGLKFHLQGSGIVSGLNQTVEVQIENDTLKGFLKDKEICA</sequence>
<organism evidence="2 3">
    <name type="scientific">Beauveria bassiana D1-5</name>
    <dbReference type="NCBI Taxonomy" id="1245745"/>
    <lineage>
        <taxon>Eukaryota</taxon>
        <taxon>Fungi</taxon>
        <taxon>Dikarya</taxon>
        <taxon>Ascomycota</taxon>
        <taxon>Pezizomycotina</taxon>
        <taxon>Sordariomycetes</taxon>
        <taxon>Hypocreomycetidae</taxon>
        <taxon>Hypocreales</taxon>
        <taxon>Cordycipitaceae</taxon>
        <taxon>Beauveria</taxon>
    </lineage>
</organism>
<evidence type="ECO:0000256" key="1">
    <source>
        <dbReference type="SAM" id="SignalP"/>
    </source>
</evidence>
<proteinExistence type="predicted"/>
<dbReference type="OrthoDB" id="4888390at2759"/>
<reference evidence="2 3" key="1">
    <citation type="submission" date="2012-10" db="EMBL/GenBank/DDBJ databases">
        <title>Genome sequencing and analysis of entomopathogenic fungi Beauveria bassiana D1-5.</title>
        <authorList>
            <person name="Li Q."/>
            <person name="Wang L."/>
            <person name="Zhang Z."/>
            <person name="Wang Q."/>
            <person name="Ren J."/>
            <person name="Wang M."/>
            <person name="Xu W."/>
            <person name="Wang J."/>
            <person name="Lu Y."/>
            <person name="Du Q."/>
            <person name="Sun Z."/>
        </authorList>
    </citation>
    <scope>NUCLEOTIDE SEQUENCE [LARGE SCALE GENOMIC DNA]</scope>
    <source>
        <strain evidence="2 3">D1-5</strain>
    </source>
</reference>
<protein>
    <recommendedName>
        <fullName evidence="4">Expansin-like EG45 domain-containing protein</fullName>
    </recommendedName>
</protein>
<evidence type="ECO:0000313" key="2">
    <source>
        <dbReference type="EMBL" id="KGQ04030.1"/>
    </source>
</evidence>
<gene>
    <name evidence="2" type="ORF">BBAD15_g10713</name>
</gene>
<dbReference type="Proteomes" id="UP000030106">
    <property type="component" value="Unassembled WGS sequence"/>
</dbReference>
<accession>A0A0A2VD62</accession>
<dbReference type="EMBL" id="ANFO01001130">
    <property type="protein sequence ID" value="KGQ04030.1"/>
    <property type="molecule type" value="Genomic_DNA"/>
</dbReference>
<name>A0A0A2VD62_BEABA</name>
<comment type="caution">
    <text evidence="2">The sequence shown here is derived from an EMBL/GenBank/DDBJ whole genome shotgun (WGS) entry which is preliminary data.</text>
</comment>